<dbReference type="SUPFAM" id="SSF82549">
    <property type="entry name" value="DAK1/DegV-like"/>
    <property type="match status" value="1"/>
</dbReference>
<dbReference type="GO" id="GO:0008289">
    <property type="term" value="F:lipid binding"/>
    <property type="evidence" value="ECO:0007669"/>
    <property type="project" value="UniProtKB-KW"/>
</dbReference>
<dbReference type="HOGENOM" id="CLU_048251_4_3_9"/>
<evidence type="ECO:0000313" key="4">
    <source>
        <dbReference type="Proteomes" id="UP000030635"/>
    </source>
</evidence>
<dbReference type="InterPro" id="IPR003797">
    <property type="entry name" value="DegV"/>
</dbReference>
<dbReference type="Gene3D" id="3.30.1180.10">
    <property type="match status" value="1"/>
</dbReference>
<dbReference type="Proteomes" id="UP000030635">
    <property type="component" value="Chromosome"/>
</dbReference>
<evidence type="ECO:0000313" key="3">
    <source>
        <dbReference type="EMBL" id="AIY83087.1"/>
    </source>
</evidence>
<keyword evidence="2" id="KW-0446">Lipid-binding</keyword>
<evidence type="ECO:0000256" key="2">
    <source>
        <dbReference type="ARBA" id="ARBA00023121"/>
    </source>
</evidence>
<dbReference type="PANTHER" id="PTHR33434:SF3">
    <property type="entry name" value="DEGV DOMAIN-CONTAINING PROTEIN YITS"/>
    <property type="match status" value="1"/>
</dbReference>
<dbReference type="NCBIfam" id="TIGR00762">
    <property type="entry name" value="DegV"/>
    <property type="match status" value="1"/>
</dbReference>
<dbReference type="eggNOG" id="COG1307">
    <property type="taxonomic scope" value="Bacteria"/>
</dbReference>
<dbReference type="OrthoDB" id="9781230at2"/>
<reference evidence="3 4" key="1">
    <citation type="journal article" date="2015" name="Infect. Genet. Evol.">
        <title>Genomic sequences of six botulinum neurotoxin-producing strains representing three clostridial species illustrate the mobility and diversity of botulinum neurotoxin genes.</title>
        <authorList>
            <person name="Smith T.J."/>
            <person name="Hill K.K."/>
            <person name="Xie G."/>
            <person name="Foley B.T."/>
            <person name="Williamson C.H."/>
            <person name="Foster J.T."/>
            <person name="Johnson S.L."/>
            <person name="Chertkov O."/>
            <person name="Teshima H."/>
            <person name="Gibbons H.S."/>
            <person name="Johnsky L.A."/>
            <person name="Karavis M.A."/>
            <person name="Smith L.A."/>
        </authorList>
    </citation>
    <scope>NUCLEOTIDE SEQUENCE [LARGE SCALE GENOMIC DNA]</scope>
    <source>
        <strain evidence="3">Sullivan</strain>
    </source>
</reference>
<dbReference type="Pfam" id="PF02645">
    <property type="entry name" value="DegV"/>
    <property type="match status" value="1"/>
</dbReference>
<accession>A0A0A7FTZ7</accession>
<dbReference type="KEGG" id="cbv:U729_1233"/>
<evidence type="ECO:0000256" key="1">
    <source>
        <dbReference type="ARBA" id="ARBA00003238"/>
    </source>
</evidence>
<dbReference type="EMBL" id="CP006905">
    <property type="protein sequence ID" value="AIY83087.1"/>
    <property type="molecule type" value="Genomic_DNA"/>
</dbReference>
<dbReference type="PROSITE" id="PS51482">
    <property type="entry name" value="DEGV"/>
    <property type="match status" value="1"/>
</dbReference>
<name>A0A0A7FTZ7_9CLOT</name>
<dbReference type="InterPro" id="IPR043168">
    <property type="entry name" value="DegV_C"/>
</dbReference>
<proteinExistence type="predicted"/>
<dbReference type="InterPro" id="IPR050270">
    <property type="entry name" value="DegV_domain_contain"/>
</dbReference>
<sequence>MEKIALLTDSGSDLTLEELKENNVYLAPLNIIYSDGEFEDKIDITPNEVYASLEREIPKTSLPSTAKIEEILNKLEEEGYTHLIAITISSGLSGTANAIRLALEDHPKLKSFVYDTKILSMGEGVLVLNTAQMIKEGKSFDEIVEELPKLRAKTHGYFTINTLEYLKKGGRIGKVAGTIGEILNLKPIITVDEDGIYYTYAKVRGRKQSINRLAKIAKGHLETGKFNVWILNGGSSKEEEDALFNAVKDFDNIESISTAEIGPALGVHAGPGLLGVVVQEV</sequence>
<dbReference type="RefSeq" id="WP_039312549.1">
    <property type="nucleotide sequence ID" value="NZ_CP006905.1"/>
</dbReference>
<protein>
    <submittedName>
        <fullName evidence="3">EDD, DegV family domain protein</fullName>
    </submittedName>
</protein>
<comment type="function">
    <text evidence="1">May bind long-chain fatty acids, such as palmitate, and may play a role in lipid transport or fatty acid metabolism.</text>
</comment>
<dbReference type="Gene3D" id="3.40.50.10170">
    <property type="match status" value="1"/>
</dbReference>
<keyword evidence="4" id="KW-1185">Reference proteome</keyword>
<gene>
    <name evidence="3" type="ORF">U729_1233</name>
</gene>
<dbReference type="STRING" id="1561.NPD11_1768"/>
<organism evidence="3 4">
    <name type="scientific">Clostridium baratii str. Sullivan</name>
    <dbReference type="NCBI Taxonomy" id="1415775"/>
    <lineage>
        <taxon>Bacteria</taxon>
        <taxon>Bacillati</taxon>
        <taxon>Bacillota</taxon>
        <taxon>Clostridia</taxon>
        <taxon>Eubacteriales</taxon>
        <taxon>Clostridiaceae</taxon>
        <taxon>Clostridium</taxon>
    </lineage>
</organism>
<dbReference type="AlphaFoldDB" id="A0A0A7FTZ7"/>
<dbReference type="PANTHER" id="PTHR33434">
    <property type="entry name" value="DEGV DOMAIN-CONTAINING PROTEIN DR_1986-RELATED"/>
    <property type="match status" value="1"/>
</dbReference>